<evidence type="ECO:0000313" key="2">
    <source>
        <dbReference type="EMBL" id="CAK1549288.1"/>
    </source>
</evidence>
<name>A0AAV1JL22_9NEOP</name>
<dbReference type="Gene3D" id="3.80.10.10">
    <property type="entry name" value="Ribonuclease Inhibitor"/>
    <property type="match status" value="1"/>
</dbReference>
<dbReference type="PROSITE" id="PS51450">
    <property type="entry name" value="LRR"/>
    <property type="match status" value="1"/>
</dbReference>
<dbReference type="SUPFAM" id="SSF52047">
    <property type="entry name" value="RNI-like"/>
    <property type="match status" value="1"/>
</dbReference>
<dbReference type="InterPro" id="IPR053040">
    <property type="entry name" value="LRR-containing_protein_71"/>
</dbReference>
<dbReference type="InterPro" id="IPR001611">
    <property type="entry name" value="Leu-rich_rpt"/>
</dbReference>
<dbReference type="PANTHER" id="PTHR46984:SF1">
    <property type="entry name" value="LEUCINE-RICH REPEAT-CONTAINING PROTEIN 71"/>
    <property type="match status" value="1"/>
</dbReference>
<proteinExistence type="predicted"/>
<feature type="compositionally biased region" description="Polar residues" evidence="1">
    <location>
        <begin position="7"/>
        <end position="19"/>
    </location>
</feature>
<gene>
    <name evidence="2" type="ORF">LNINA_LOCUS8599</name>
</gene>
<protein>
    <submittedName>
        <fullName evidence="2">Uncharacterized protein</fullName>
    </submittedName>
</protein>
<evidence type="ECO:0000313" key="3">
    <source>
        <dbReference type="Proteomes" id="UP001497472"/>
    </source>
</evidence>
<reference evidence="2 3" key="1">
    <citation type="submission" date="2023-11" db="EMBL/GenBank/DDBJ databases">
        <authorList>
            <person name="Okamura Y."/>
        </authorList>
    </citation>
    <scope>NUCLEOTIDE SEQUENCE [LARGE SCALE GENOMIC DNA]</scope>
</reference>
<feature type="region of interest" description="Disordered" evidence="1">
    <location>
        <begin position="1"/>
        <end position="28"/>
    </location>
</feature>
<dbReference type="Proteomes" id="UP001497472">
    <property type="component" value="Unassembled WGS sequence"/>
</dbReference>
<organism evidence="2 3">
    <name type="scientific">Leptosia nina</name>
    <dbReference type="NCBI Taxonomy" id="320188"/>
    <lineage>
        <taxon>Eukaryota</taxon>
        <taxon>Metazoa</taxon>
        <taxon>Ecdysozoa</taxon>
        <taxon>Arthropoda</taxon>
        <taxon>Hexapoda</taxon>
        <taxon>Insecta</taxon>
        <taxon>Pterygota</taxon>
        <taxon>Neoptera</taxon>
        <taxon>Endopterygota</taxon>
        <taxon>Lepidoptera</taxon>
        <taxon>Glossata</taxon>
        <taxon>Ditrysia</taxon>
        <taxon>Papilionoidea</taxon>
        <taxon>Pieridae</taxon>
        <taxon>Pierinae</taxon>
        <taxon>Leptosia</taxon>
    </lineage>
</organism>
<comment type="caution">
    <text evidence="2">The sequence shown here is derived from an EMBL/GenBank/DDBJ whole genome shotgun (WGS) entry which is preliminary data.</text>
</comment>
<dbReference type="InterPro" id="IPR032675">
    <property type="entry name" value="LRR_dom_sf"/>
</dbReference>
<dbReference type="PANTHER" id="PTHR46984">
    <property type="entry name" value="LEUCINE-RICH REPEAT-CONTAINING PROTEIN 71"/>
    <property type="match status" value="1"/>
</dbReference>
<dbReference type="Pfam" id="PF13516">
    <property type="entry name" value="LRR_6"/>
    <property type="match status" value="2"/>
</dbReference>
<keyword evidence="3" id="KW-1185">Reference proteome</keyword>
<sequence>MKREKSTMSQYMSQAQVSNEPEAPDTSALKVCSDDQTNVFVTAALDTVGRLVELEFKHTIVPVFLLKILTLCIPFQQNLNKLTIQSCPISDKAICEISTFLPQSQITEICFDESPLPTCNYGLLLERQTQLKSLSLNRCCIDDSDCSDIVAKLAYPAPSCRSLTILSLASNFITDKGGLDISSMLRTNRSLRYLNLSGNHITDTGAFSIFSCLMKFPLTPEEINTKRVRNLQYLKSYREVYEKCYKDIITSFNEKAFDDRSGGRKRITQRRSTIAVAVTPGHGAVADAAFKAEAMTIDIIGRNDDPFSNNDTHYLNGYLYCNGNMSLAYLDMSFNKMSHLSIVKLVEVMRYQESSLRKSEYGLIRVVMDGNLLPAASVHLDQLQELIERATFRRLEGPLNKSEKKINRKR</sequence>
<dbReference type="SMART" id="SM00368">
    <property type="entry name" value="LRR_RI"/>
    <property type="match status" value="5"/>
</dbReference>
<dbReference type="EMBL" id="CAVLEF010000011">
    <property type="protein sequence ID" value="CAK1549288.1"/>
    <property type="molecule type" value="Genomic_DNA"/>
</dbReference>
<evidence type="ECO:0000256" key="1">
    <source>
        <dbReference type="SAM" id="MobiDB-lite"/>
    </source>
</evidence>
<accession>A0AAV1JL22</accession>
<dbReference type="AlphaFoldDB" id="A0AAV1JL22"/>